<feature type="domain" description="TonB C-terminal" evidence="5">
    <location>
        <begin position="17"/>
        <end position="113"/>
    </location>
</feature>
<keyword evidence="3" id="KW-1133">Transmembrane helix</keyword>
<dbReference type="NCBIfam" id="TIGR01352">
    <property type="entry name" value="tonB_Cterm"/>
    <property type="match status" value="1"/>
</dbReference>
<comment type="caution">
    <text evidence="6">The sequence shown here is derived from an EMBL/GenBank/DDBJ whole genome shotgun (WGS) entry which is preliminary data.</text>
</comment>
<dbReference type="EMBL" id="JADIKL010000004">
    <property type="protein sequence ID" value="MFK2931105.1"/>
    <property type="molecule type" value="Genomic_DNA"/>
</dbReference>
<evidence type="ECO:0000313" key="6">
    <source>
        <dbReference type="EMBL" id="MFK2931105.1"/>
    </source>
</evidence>
<dbReference type="SUPFAM" id="SSF74653">
    <property type="entry name" value="TolA/TonB C-terminal domain"/>
    <property type="match status" value="1"/>
</dbReference>
<proteinExistence type="predicted"/>
<evidence type="ECO:0000256" key="4">
    <source>
        <dbReference type="ARBA" id="ARBA00023136"/>
    </source>
</evidence>
<organism evidence="6 7">
    <name type="scientific">Dyella agri</name>
    <dbReference type="NCBI Taxonomy" id="1926869"/>
    <lineage>
        <taxon>Bacteria</taxon>
        <taxon>Pseudomonadati</taxon>
        <taxon>Pseudomonadota</taxon>
        <taxon>Gammaproteobacteria</taxon>
        <taxon>Lysobacterales</taxon>
        <taxon>Rhodanobacteraceae</taxon>
        <taxon>Dyella</taxon>
    </lineage>
</organism>
<dbReference type="PROSITE" id="PS51257">
    <property type="entry name" value="PROKAR_LIPOPROTEIN"/>
    <property type="match status" value="1"/>
</dbReference>
<keyword evidence="2" id="KW-0812">Transmembrane</keyword>
<dbReference type="PROSITE" id="PS52015">
    <property type="entry name" value="TONB_CTD"/>
    <property type="match status" value="1"/>
</dbReference>
<keyword evidence="4" id="KW-0472">Membrane</keyword>
<keyword evidence="7" id="KW-1185">Reference proteome</keyword>
<comment type="subcellular location">
    <subcellularLocation>
        <location evidence="1">Membrane</location>
        <topology evidence="1">Single-pass membrane protein</topology>
    </subcellularLocation>
</comment>
<dbReference type="Pfam" id="PF03544">
    <property type="entry name" value="TonB_C"/>
    <property type="match status" value="1"/>
</dbReference>
<gene>
    <name evidence="6" type="ORF">ISP14_09900</name>
</gene>
<evidence type="ECO:0000256" key="1">
    <source>
        <dbReference type="ARBA" id="ARBA00004167"/>
    </source>
</evidence>
<dbReference type="Proteomes" id="UP001620397">
    <property type="component" value="Unassembled WGS sequence"/>
</dbReference>
<evidence type="ECO:0000256" key="3">
    <source>
        <dbReference type="ARBA" id="ARBA00022989"/>
    </source>
</evidence>
<reference evidence="6 7" key="1">
    <citation type="submission" date="2020-10" db="EMBL/GenBank/DDBJ databases">
        <title>Phylogeny of dyella-like bacteria.</title>
        <authorList>
            <person name="Fu J."/>
        </authorList>
    </citation>
    <scope>NUCLEOTIDE SEQUENCE [LARGE SCALE GENOMIC DNA]</scope>
    <source>
        <strain evidence="6 7">DKC-1</strain>
    </source>
</reference>
<dbReference type="Gene3D" id="3.30.1150.10">
    <property type="match status" value="1"/>
</dbReference>
<dbReference type="InterPro" id="IPR006260">
    <property type="entry name" value="TonB/TolA_C"/>
</dbReference>
<name>A0ABW8KG60_9GAMM</name>
<sequence length="232" mass="24549">MRKEWGVLALLMGLAGCVPPPQHRVTLDGAPWPVDAAGRPATGETLLLILVDYRGVPVEACIEKSSGNDVLDASAIKHMTTHLYQPEMKNGFPASSYLRVPVNFGSAADAAVAWPPSQAARECQPQPVPGISPSELALVAQKQFTVSPTSAGEVPGVGQPWPADANGKPSSIDAYAHVLVDPAGHIVAIEGLKPDIYTAFNTHASHTITGMRFAPSNVQHWEVVAFHFHGNG</sequence>
<evidence type="ECO:0000313" key="7">
    <source>
        <dbReference type="Proteomes" id="UP001620397"/>
    </source>
</evidence>
<dbReference type="RefSeq" id="WP_404538891.1">
    <property type="nucleotide sequence ID" value="NZ_JADIKL010000004.1"/>
</dbReference>
<dbReference type="InterPro" id="IPR037682">
    <property type="entry name" value="TonB_C"/>
</dbReference>
<evidence type="ECO:0000259" key="5">
    <source>
        <dbReference type="PROSITE" id="PS52015"/>
    </source>
</evidence>
<protein>
    <submittedName>
        <fullName evidence="6">Energy transducer TonB</fullName>
    </submittedName>
</protein>
<evidence type="ECO:0000256" key="2">
    <source>
        <dbReference type="ARBA" id="ARBA00022692"/>
    </source>
</evidence>
<accession>A0ABW8KG60</accession>